<keyword evidence="5" id="KW-0677">Repeat</keyword>
<dbReference type="CDD" id="cd11304">
    <property type="entry name" value="Cadherin_repeat"/>
    <property type="match status" value="1"/>
</dbReference>
<keyword evidence="6 10" id="KW-0106">Calcium</keyword>
<dbReference type="GO" id="GO:0016339">
    <property type="term" value="P:calcium-dependent cell-cell adhesion via plasma membrane cell adhesion molecules"/>
    <property type="evidence" value="ECO:0007669"/>
    <property type="project" value="TreeGrafter"/>
</dbReference>
<comment type="caution">
    <text evidence="13">The sequence shown here is derived from an EMBL/GenBank/DDBJ whole genome shotgun (WGS) entry which is preliminary data.</text>
</comment>
<dbReference type="GO" id="GO:0044331">
    <property type="term" value="P:cell-cell adhesion mediated by cadherin"/>
    <property type="evidence" value="ECO:0007669"/>
    <property type="project" value="TreeGrafter"/>
</dbReference>
<reference evidence="13 14" key="1">
    <citation type="journal article" date="2019" name="Genome Biol. Evol.">
        <title>Whole-Genome Sequencing of the Giant Devil Catfish, Bagarius yarrelli.</title>
        <authorList>
            <person name="Jiang W."/>
            <person name="Lv Y."/>
            <person name="Cheng L."/>
            <person name="Yang K."/>
            <person name="Chao B."/>
            <person name="Wang X."/>
            <person name="Li Y."/>
            <person name="Pan X."/>
            <person name="You X."/>
            <person name="Zhang Y."/>
            <person name="Yang J."/>
            <person name="Li J."/>
            <person name="Zhang X."/>
            <person name="Liu S."/>
            <person name="Sun C."/>
            <person name="Yang J."/>
            <person name="Shi Q."/>
        </authorList>
    </citation>
    <scope>NUCLEOTIDE SEQUENCE [LARGE SCALE GENOMIC DNA]</scope>
    <source>
        <strain evidence="13">JWS20170419001</strain>
        <tissue evidence="13">Muscle</tissue>
    </source>
</reference>
<evidence type="ECO:0000259" key="12">
    <source>
        <dbReference type="PROSITE" id="PS50268"/>
    </source>
</evidence>
<dbReference type="GO" id="GO:0034332">
    <property type="term" value="P:adherens junction organization"/>
    <property type="evidence" value="ECO:0007669"/>
    <property type="project" value="TreeGrafter"/>
</dbReference>
<name>A0A556VTW9_BAGYA</name>
<dbReference type="GO" id="GO:0007043">
    <property type="term" value="P:cell-cell junction assembly"/>
    <property type="evidence" value="ECO:0007669"/>
    <property type="project" value="TreeGrafter"/>
</dbReference>
<dbReference type="PANTHER" id="PTHR24027:SF433">
    <property type="entry name" value="CADHERIN 27-RELATED"/>
    <property type="match status" value="1"/>
</dbReference>
<dbReference type="Proteomes" id="UP000319801">
    <property type="component" value="Unassembled WGS sequence"/>
</dbReference>
<dbReference type="PANTHER" id="PTHR24027">
    <property type="entry name" value="CADHERIN-23"/>
    <property type="match status" value="1"/>
</dbReference>
<sequence length="258" mass="28874">MENTKVGTLLETLSAKDPDTSFESSFQFFKGEDKDDWVTVDPKTGQVSVAKVMDRESPFVINSTYNVTVYVVDNAQPPLTGTGTVVIHLGDQNDNMPLLTETSERVYVCLSDKESMTNITAEDLDLPPYSEPFHYELLGDIKQKWRIEPNTGKTVNLIREKNVYSGHYKLQIKISDSQGFGSVQNLSVTVCDCVITPSCHVHRSVATRPSFSAIGIIAFALILLLVFLLMALLLSCKKKKFMIPTDETPDWYLINSQH</sequence>
<keyword evidence="4" id="KW-0732">Signal</keyword>
<dbReference type="OrthoDB" id="9045962at2759"/>
<keyword evidence="11" id="KW-0812">Transmembrane</keyword>
<evidence type="ECO:0000256" key="11">
    <source>
        <dbReference type="SAM" id="Phobius"/>
    </source>
</evidence>
<organism evidence="13 14">
    <name type="scientific">Bagarius yarrelli</name>
    <name type="common">Goonch</name>
    <name type="synonym">Bagrus yarrelli</name>
    <dbReference type="NCBI Taxonomy" id="175774"/>
    <lineage>
        <taxon>Eukaryota</taxon>
        <taxon>Metazoa</taxon>
        <taxon>Chordata</taxon>
        <taxon>Craniata</taxon>
        <taxon>Vertebrata</taxon>
        <taxon>Euteleostomi</taxon>
        <taxon>Actinopterygii</taxon>
        <taxon>Neopterygii</taxon>
        <taxon>Teleostei</taxon>
        <taxon>Ostariophysi</taxon>
        <taxon>Siluriformes</taxon>
        <taxon>Sisoridae</taxon>
        <taxon>Sisorinae</taxon>
        <taxon>Bagarius</taxon>
    </lineage>
</organism>
<feature type="transmembrane region" description="Helical" evidence="11">
    <location>
        <begin position="211"/>
        <end position="234"/>
    </location>
</feature>
<dbReference type="SMART" id="SM00112">
    <property type="entry name" value="CA"/>
    <property type="match status" value="2"/>
</dbReference>
<comment type="subcellular location">
    <subcellularLocation>
        <location evidence="1">Cell membrane</location>
    </subcellularLocation>
</comment>
<keyword evidence="2" id="KW-1003">Cell membrane</keyword>
<keyword evidence="9" id="KW-0325">Glycoprotein</keyword>
<evidence type="ECO:0000256" key="7">
    <source>
        <dbReference type="ARBA" id="ARBA00022889"/>
    </source>
</evidence>
<dbReference type="GO" id="GO:0007156">
    <property type="term" value="P:homophilic cell adhesion via plasma membrane adhesion molecules"/>
    <property type="evidence" value="ECO:0007669"/>
    <property type="project" value="InterPro"/>
</dbReference>
<dbReference type="FunFam" id="2.60.40.60:FF:000031">
    <property type="entry name" value="Cadherin 3"/>
    <property type="match status" value="1"/>
</dbReference>
<dbReference type="SUPFAM" id="SSF49313">
    <property type="entry name" value="Cadherin-like"/>
    <property type="match status" value="2"/>
</dbReference>
<protein>
    <submittedName>
        <fullName evidence="13">Cadherin-like protein 26</fullName>
    </submittedName>
</protein>
<dbReference type="GO" id="GO:0045296">
    <property type="term" value="F:cadherin binding"/>
    <property type="evidence" value="ECO:0007669"/>
    <property type="project" value="TreeGrafter"/>
</dbReference>
<dbReference type="Pfam" id="PF00028">
    <property type="entry name" value="Cadherin"/>
    <property type="match status" value="2"/>
</dbReference>
<evidence type="ECO:0000256" key="3">
    <source>
        <dbReference type="ARBA" id="ARBA00022723"/>
    </source>
</evidence>
<keyword evidence="8 11" id="KW-0472">Membrane</keyword>
<keyword evidence="7" id="KW-0130">Cell adhesion</keyword>
<accession>A0A556VTW9</accession>
<dbReference type="PRINTS" id="PR00205">
    <property type="entry name" value="CADHERIN"/>
</dbReference>
<dbReference type="InterPro" id="IPR015919">
    <property type="entry name" value="Cadherin-like_sf"/>
</dbReference>
<keyword evidence="11" id="KW-1133">Transmembrane helix</keyword>
<dbReference type="InterPro" id="IPR002126">
    <property type="entry name" value="Cadherin-like_dom"/>
</dbReference>
<evidence type="ECO:0000313" key="14">
    <source>
        <dbReference type="Proteomes" id="UP000319801"/>
    </source>
</evidence>
<feature type="domain" description="Cadherin" evidence="12">
    <location>
        <begin position="2"/>
        <end position="99"/>
    </location>
</feature>
<dbReference type="Gene3D" id="2.60.40.60">
    <property type="entry name" value="Cadherins"/>
    <property type="match status" value="2"/>
</dbReference>
<dbReference type="GO" id="GO:0016342">
    <property type="term" value="C:catenin complex"/>
    <property type="evidence" value="ECO:0007669"/>
    <property type="project" value="TreeGrafter"/>
</dbReference>
<dbReference type="EMBL" id="VCAZ01000251">
    <property type="protein sequence ID" value="TTO15645.1"/>
    <property type="molecule type" value="Genomic_DNA"/>
</dbReference>
<evidence type="ECO:0000256" key="1">
    <source>
        <dbReference type="ARBA" id="ARBA00004236"/>
    </source>
</evidence>
<evidence type="ECO:0000256" key="10">
    <source>
        <dbReference type="PROSITE-ProRule" id="PRU00043"/>
    </source>
</evidence>
<dbReference type="PROSITE" id="PS50268">
    <property type="entry name" value="CADHERIN_2"/>
    <property type="match status" value="2"/>
</dbReference>
<dbReference type="AlphaFoldDB" id="A0A556VTW9"/>
<proteinExistence type="predicted"/>
<evidence type="ECO:0000313" key="13">
    <source>
        <dbReference type="EMBL" id="TTO15645.1"/>
    </source>
</evidence>
<evidence type="ECO:0000256" key="4">
    <source>
        <dbReference type="ARBA" id="ARBA00022729"/>
    </source>
</evidence>
<feature type="domain" description="Cadherin" evidence="12">
    <location>
        <begin position="116"/>
        <end position="211"/>
    </location>
</feature>
<dbReference type="InterPro" id="IPR039808">
    <property type="entry name" value="Cadherin"/>
</dbReference>
<evidence type="ECO:0000256" key="6">
    <source>
        <dbReference type="ARBA" id="ARBA00022837"/>
    </source>
</evidence>
<dbReference type="FunFam" id="2.60.40.60:FF:000095">
    <property type="entry name" value="Cadherin 13"/>
    <property type="match status" value="1"/>
</dbReference>
<evidence type="ECO:0000256" key="8">
    <source>
        <dbReference type="ARBA" id="ARBA00023136"/>
    </source>
</evidence>
<dbReference type="GO" id="GO:0000902">
    <property type="term" value="P:cell morphogenesis"/>
    <property type="evidence" value="ECO:0007669"/>
    <property type="project" value="TreeGrafter"/>
</dbReference>
<evidence type="ECO:0000256" key="9">
    <source>
        <dbReference type="ARBA" id="ARBA00023180"/>
    </source>
</evidence>
<dbReference type="GO" id="GO:0005912">
    <property type="term" value="C:adherens junction"/>
    <property type="evidence" value="ECO:0007669"/>
    <property type="project" value="TreeGrafter"/>
</dbReference>
<dbReference type="InterPro" id="IPR020894">
    <property type="entry name" value="Cadherin_CS"/>
</dbReference>
<gene>
    <name evidence="13" type="ORF">Baya_15881</name>
</gene>
<dbReference type="GO" id="GO:0005509">
    <property type="term" value="F:calcium ion binding"/>
    <property type="evidence" value="ECO:0007669"/>
    <property type="project" value="UniProtKB-UniRule"/>
</dbReference>
<evidence type="ECO:0000256" key="5">
    <source>
        <dbReference type="ARBA" id="ARBA00022737"/>
    </source>
</evidence>
<keyword evidence="3" id="KW-0479">Metal-binding</keyword>
<dbReference type="GO" id="GO:0008013">
    <property type="term" value="F:beta-catenin binding"/>
    <property type="evidence" value="ECO:0007669"/>
    <property type="project" value="TreeGrafter"/>
</dbReference>
<dbReference type="GO" id="GO:0016477">
    <property type="term" value="P:cell migration"/>
    <property type="evidence" value="ECO:0007669"/>
    <property type="project" value="TreeGrafter"/>
</dbReference>
<evidence type="ECO:0000256" key="2">
    <source>
        <dbReference type="ARBA" id="ARBA00022475"/>
    </source>
</evidence>
<dbReference type="PROSITE" id="PS00232">
    <property type="entry name" value="CADHERIN_1"/>
    <property type="match status" value="1"/>
</dbReference>
<keyword evidence="14" id="KW-1185">Reference proteome</keyword>